<evidence type="ECO:0000259" key="8">
    <source>
        <dbReference type="Pfam" id="PF00149"/>
    </source>
</evidence>
<keyword evidence="4 7" id="KW-0540">Nuclease</keyword>
<proteinExistence type="inferred from homology"/>
<dbReference type="GO" id="GO:0004519">
    <property type="term" value="F:endonuclease activity"/>
    <property type="evidence" value="ECO:0007669"/>
    <property type="project" value="UniProtKB-KW"/>
</dbReference>
<sequence>MRLMHSSDWHIGRRLHGAVLESQLDEVLGALVEQLAADAVDVLLVAGDVFDHAAPSAAAYRQLDRLLRAVRATGVAVVLIPGNHDSAARLGFQSGFASAAGVHVLGDAERLDVPVELADADGPVLIYGVPFLEPALLRRDDPSAGVTGQATAMRWAMDRIRADIDDRTGEGARPPRSVVLAHSFVAGVTGGDSERDITAGGVDLVPLDVFTGVDYVALGHLHSPSVLAEGVRYSGAPVHYSFTEAGNARGSWLVDLGPDGLDAVAWRPLPVPRPARTVTGTLEDVLARPAGEGERDDDWLRVILTDAVRPMDAMRRVQARYPHALVLEHRPPAVLPRESRYATATATLSDRERIAAFLGHVRDGAGPDDAERALIDGVLAELDAGERS</sequence>
<dbReference type="EMBL" id="FUKR01000010">
    <property type="protein sequence ID" value="SJN19555.1"/>
    <property type="molecule type" value="Genomic_DNA"/>
</dbReference>
<keyword evidence="7" id="KW-0255">Endonuclease</keyword>
<comment type="function">
    <text evidence="7">SbcCD cleaves DNA hairpin structures. These structures can inhibit DNA replication and are intermediates in certain DNA recombination reactions. The complex acts as a 3'-&gt;5' double strand exonuclease that can open hairpins. It also has a 5' single-strand endonuclease activity.</text>
</comment>
<dbReference type="SUPFAM" id="SSF56300">
    <property type="entry name" value="Metallo-dependent phosphatases"/>
    <property type="match status" value="1"/>
</dbReference>
<keyword evidence="7" id="KW-0235">DNA replication</keyword>
<dbReference type="CDD" id="cd00840">
    <property type="entry name" value="MPP_Mre11_N"/>
    <property type="match status" value="1"/>
</dbReference>
<dbReference type="PANTHER" id="PTHR30337">
    <property type="entry name" value="COMPONENT OF ATP-DEPENDENT DSDNA EXONUCLEASE"/>
    <property type="match status" value="1"/>
</dbReference>
<dbReference type="GO" id="GO:0006310">
    <property type="term" value="P:DNA recombination"/>
    <property type="evidence" value="ECO:0007669"/>
    <property type="project" value="UniProtKB-KW"/>
</dbReference>
<evidence type="ECO:0000259" key="9">
    <source>
        <dbReference type="Pfam" id="PF12320"/>
    </source>
</evidence>
<evidence type="ECO:0000256" key="2">
    <source>
        <dbReference type="ARBA" id="ARBA00011322"/>
    </source>
</evidence>
<comment type="subunit">
    <text evidence="2 7">Heterodimer of SbcC and SbcD.</text>
</comment>
<gene>
    <name evidence="7" type="primary">sbcD</name>
    <name evidence="10" type="ORF">FM119_01945</name>
</gene>
<dbReference type="NCBIfam" id="TIGR00619">
    <property type="entry name" value="sbcd"/>
    <property type="match status" value="1"/>
</dbReference>
<dbReference type="InterPro" id="IPR026843">
    <property type="entry name" value="SbcD_C"/>
</dbReference>
<dbReference type="Pfam" id="PF00149">
    <property type="entry name" value="Metallophos"/>
    <property type="match status" value="1"/>
</dbReference>
<dbReference type="Pfam" id="PF12320">
    <property type="entry name" value="SbcD_C"/>
    <property type="match status" value="1"/>
</dbReference>
<dbReference type="Gene3D" id="3.60.21.10">
    <property type="match status" value="1"/>
</dbReference>
<dbReference type="PANTHER" id="PTHR30337:SF0">
    <property type="entry name" value="NUCLEASE SBCCD SUBUNIT D"/>
    <property type="match status" value="1"/>
</dbReference>
<keyword evidence="5 7" id="KW-0378">Hydrolase</keyword>
<evidence type="ECO:0000256" key="5">
    <source>
        <dbReference type="ARBA" id="ARBA00022801"/>
    </source>
</evidence>
<evidence type="ECO:0000256" key="3">
    <source>
        <dbReference type="ARBA" id="ARBA00013365"/>
    </source>
</evidence>
<keyword evidence="11" id="KW-1185">Reference proteome</keyword>
<protein>
    <recommendedName>
        <fullName evidence="3 7">Nuclease SbcCD subunit D</fullName>
    </recommendedName>
</protein>
<dbReference type="InterPro" id="IPR004843">
    <property type="entry name" value="Calcineurin-like_PHP"/>
</dbReference>
<comment type="similarity">
    <text evidence="1 7">Belongs to the SbcD family.</text>
</comment>
<dbReference type="InterPro" id="IPR050535">
    <property type="entry name" value="DNA_Repair-Maintenance_Comp"/>
</dbReference>
<dbReference type="InterPro" id="IPR029052">
    <property type="entry name" value="Metallo-depent_PP-like"/>
</dbReference>
<reference evidence="11" key="1">
    <citation type="submission" date="2017-02" db="EMBL/GenBank/DDBJ databases">
        <authorList>
            <person name="Dridi B."/>
        </authorList>
    </citation>
    <scope>NUCLEOTIDE SEQUENCE [LARGE SCALE GENOMIC DNA]</scope>
    <source>
        <strain evidence="11">EB411</strain>
    </source>
</reference>
<keyword evidence="6 7" id="KW-0269">Exonuclease</keyword>
<evidence type="ECO:0000256" key="7">
    <source>
        <dbReference type="RuleBase" id="RU363069"/>
    </source>
</evidence>
<dbReference type="GO" id="GO:0006260">
    <property type="term" value="P:DNA replication"/>
    <property type="evidence" value="ECO:0007669"/>
    <property type="project" value="UniProtKB-KW"/>
</dbReference>
<evidence type="ECO:0000313" key="11">
    <source>
        <dbReference type="Proteomes" id="UP000196778"/>
    </source>
</evidence>
<dbReference type="GO" id="GO:0008408">
    <property type="term" value="F:3'-5' exonuclease activity"/>
    <property type="evidence" value="ECO:0007669"/>
    <property type="project" value="InterPro"/>
</dbReference>
<evidence type="ECO:0000313" key="10">
    <source>
        <dbReference type="EMBL" id="SJN19555.1"/>
    </source>
</evidence>
<name>A0A1R4IIH4_9MICO</name>
<evidence type="ECO:0000256" key="1">
    <source>
        <dbReference type="ARBA" id="ARBA00010555"/>
    </source>
</evidence>
<dbReference type="InterPro" id="IPR041796">
    <property type="entry name" value="Mre11_N"/>
</dbReference>
<dbReference type="AlphaFoldDB" id="A0A1R4IIH4"/>
<dbReference type="InterPro" id="IPR004593">
    <property type="entry name" value="SbcD"/>
</dbReference>
<feature type="domain" description="Nuclease SbcCD subunit D C-terminal" evidence="9">
    <location>
        <begin position="272"/>
        <end position="337"/>
    </location>
</feature>
<organism evidence="10 11">
    <name type="scientific">Mycetocola reblochoni REB411</name>
    <dbReference type="NCBI Taxonomy" id="1255698"/>
    <lineage>
        <taxon>Bacteria</taxon>
        <taxon>Bacillati</taxon>
        <taxon>Actinomycetota</taxon>
        <taxon>Actinomycetes</taxon>
        <taxon>Micrococcales</taxon>
        <taxon>Microbacteriaceae</taxon>
        <taxon>Mycetocola</taxon>
    </lineage>
</organism>
<accession>A0A1R4IIH4</accession>
<dbReference type="RefSeq" id="WP_087136008.1">
    <property type="nucleotide sequence ID" value="NZ_FUKR01000010.1"/>
</dbReference>
<feature type="domain" description="Calcineurin-like phosphoesterase" evidence="8">
    <location>
        <begin position="1"/>
        <end position="224"/>
    </location>
</feature>
<dbReference type="Proteomes" id="UP000196778">
    <property type="component" value="Unassembled WGS sequence"/>
</dbReference>
<evidence type="ECO:0000256" key="6">
    <source>
        <dbReference type="ARBA" id="ARBA00022839"/>
    </source>
</evidence>
<evidence type="ECO:0000256" key="4">
    <source>
        <dbReference type="ARBA" id="ARBA00022722"/>
    </source>
</evidence>
<keyword evidence="7" id="KW-0233">DNA recombination</keyword>
<dbReference type="OrthoDB" id="9773856at2"/>